<reference evidence="1 2" key="1">
    <citation type="journal article" date="2022" name="Genome Biol. Evol.">
        <title>The Spruce Budworm Genome: Reconstructing the Evolutionary History of Antifreeze Proteins.</title>
        <authorList>
            <person name="Beliveau C."/>
            <person name="Gagne P."/>
            <person name="Picq S."/>
            <person name="Vernygora O."/>
            <person name="Keeling C.I."/>
            <person name="Pinkney K."/>
            <person name="Doucet D."/>
            <person name="Wen F."/>
            <person name="Johnston J.S."/>
            <person name="Maaroufi H."/>
            <person name="Boyle B."/>
            <person name="Laroche J."/>
            <person name="Dewar K."/>
            <person name="Juretic N."/>
            <person name="Blackburn G."/>
            <person name="Nisole A."/>
            <person name="Brunet B."/>
            <person name="Brandao M."/>
            <person name="Lumley L."/>
            <person name="Duan J."/>
            <person name="Quan G."/>
            <person name="Lucarotti C.J."/>
            <person name="Roe A.D."/>
            <person name="Sperling F.A.H."/>
            <person name="Levesque R.C."/>
            <person name="Cusson M."/>
        </authorList>
    </citation>
    <scope>NUCLEOTIDE SEQUENCE [LARGE SCALE GENOMIC DNA]</scope>
    <source>
        <strain evidence="1">Glfc:IPQL:Cfum</strain>
    </source>
</reference>
<keyword evidence="2" id="KW-1185">Reference proteome</keyword>
<evidence type="ECO:0000313" key="2">
    <source>
        <dbReference type="Proteomes" id="UP001064048"/>
    </source>
</evidence>
<protein>
    <submittedName>
        <fullName evidence="1">Uncharacterized protein</fullName>
    </submittedName>
</protein>
<comment type="caution">
    <text evidence="1">The sequence shown here is derived from an EMBL/GenBank/DDBJ whole genome shotgun (WGS) entry which is preliminary data.</text>
</comment>
<gene>
    <name evidence="1" type="ORF">MSG28_000564</name>
</gene>
<dbReference type="EMBL" id="CM046131">
    <property type="protein sequence ID" value="KAI8430220.1"/>
    <property type="molecule type" value="Genomic_DNA"/>
</dbReference>
<organism evidence="1 2">
    <name type="scientific">Choristoneura fumiferana</name>
    <name type="common">Spruce budworm moth</name>
    <name type="synonym">Archips fumiferana</name>
    <dbReference type="NCBI Taxonomy" id="7141"/>
    <lineage>
        <taxon>Eukaryota</taxon>
        <taxon>Metazoa</taxon>
        <taxon>Ecdysozoa</taxon>
        <taxon>Arthropoda</taxon>
        <taxon>Hexapoda</taxon>
        <taxon>Insecta</taxon>
        <taxon>Pterygota</taxon>
        <taxon>Neoptera</taxon>
        <taxon>Endopterygota</taxon>
        <taxon>Lepidoptera</taxon>
        <taxon>Glossata</taxon>
        <taxon>Ditrysia</taxon>
        <taxon>Tortricoidea</taxon>
        <taxon>Tortricidae</taxon>
        <taxon>Tortricinae</taxon>
        <taxon>Choristoneura</taxon>
    </lineage>
</organism>
<name>A0ACC0K209_CHOFU</name>
<evidence type="ECO:0000313" key="1">
    <source>
        <dbReference type="EMBL" id="KAI8430220.1"/>
    </source>
</evidence>
<dbReference type="Proteomes" id="UP001064048">
    <property type="component" value="Chromosome Z"/>
</dbReference>
<accession>A0ACC0K209</accession>
<sequence>MILTKYVIVQIWITWLSFLQMAKTDQEVQAVGKILSACKKKSPQFDSCMKQAFNNLRPYFKRGIPEIGVAPFDPHFAREVKQKRSFFGLRYTLILRNVYERGWTQSTVTNFTTDWDNANIIYSQYFPEKSLDGQYEFKSDMLGASAMLAGPWNMTLRDYSQTTRVRRSGAGAGLEVRVQIDHIGDMDLHIGNLLQGRITIERWLNTLINASWKPGLIVVKPAINDLVSTAFTDIWSQSFRMFHIQDFIKD</sequence>
<proteinExistence type="predicted"/>